<dbReference type="OrthoDB" id="191442at2157"/>
<reference evidence="2" key="1">
    <citation type="journal article" date="2014" name="Int. J. Syst. Evol. Microbiol.">
        <title>Complete genome sequence of Corynebacterium casei LMG S-19264T (=DSM 44701T), isolated from a smear-ripened cheese.</title>
        <authorList>
            <consortium name="US DOE Joint Genome Institute (JGI-PGF)"/>
            <person name="Walter F."/>
            <person name="Albersmeier A."/>
            <person name="Kalinowski J."/>
            <person name="Ruckert C."/>
        </authorList>
    </citation>
    <scope>NUCLEOTIDE SEQUENCE</scope>
    <source>
        <strain evidence="2">JCM 19596</strain>
    </source>
</reference>
<accession>A0A830F504</accession>
<sequence length="94" mass="10973">MVADPNAYRDQDGQMLHPHARRRWDERLPEEWKGENVRGAWADGIPVDAPWFDGYCRLHKPSGAILIARLGLITTVIPIWHRTADEQQHIRRQL</sequence>
<dbReference type="Proteomes" id="UP000607197">
    <property type="component" value="Unassembled WGS sequence"/>
</dbReference>
<proteinExistence type="predicted"/>
<dbReference type="InterPro" id="IPR058996">
    <property type="entry name" value="Toxin-rel_dom"/>
</dbReference>
<protein>
    <recommendedName>
        <fullName evidence="1">RelE toxin-related domain-containing protein</fullName>
    </recommendedName>
</protein>
<comment type="caution">
    <text evidence="2">The sequence shown here is derived from an EMBL/GenBank/DDBJ whole genome shotgun (WGS) entry which is preliminary data.</text>
</comment>
<evidence type="ECO:0000259" key="1">
    <source>
        <dbReference type="Pfam" id="PF26442"/>
    </source>
</evidence>
<evidence type="ECO:0000313" key="3">
    <source>
        <dbReference type="Proteomes" id="UP000607197"/>
    </source>
</evidence>
<organism evidence="2 3">
    <name type="scientific">Halocalculus aciditolerans</name>
    <dbReference type="NCBI Taxonomy" id="1383812"/>
    <lineage>
        <taxon>Archaea</taxon>
        <taxon>Methanobacteriati</taxon>
        <taxon>Methanobacteriota</taxon>
        <taxon>Stenosarchaea group</taxon>
        <taxon>Halobacteria</taxon>
        <taxon>Halobacteriales</taxon>
        <taxon>Halobacteriaceae</taxon>
        <taxon>Halocalculus</taxon>
    </lineage>
</organism>
<name>A0A830F504_9EURY</name>
<feature type="domain" description="RelE toxin-related" evidence="1">
    <location>
        <begin position="17"/>
        <end position="80"/>
    </location>
</feature>
<reference evidence="2" key="2">
    <citation type="submission" date="2020-09" db="EMBL/GenBank/DDBJ databases">
        <authorList>
            <person name="Sun Q."/>
            <person name="Ohkuma M."/>
        </authorList>
    </citation>
    <scope>NUCLEOTIDE SEQUENCE</scope>
    <source>
        <strain evidence="2">JCM 19596</strain>
    </source>
</reference>
<dbReference type="Pfam" id="PF26442">
    <property type="entry name" value="Halo_toxin"/>
    <property type="match status" value="1"/>
</dbReference>
<dbReference type="AlphaFoldDB" id="A0A830F504"/>
<keyword evidence="3" id="KW-1185">Reference proteome</keyword>
<dbReference type="RefSeq" id="WP_188976825.1">
    <property type="nucleotide sequence ID" value="NZ_BMPG01000001.1"/>
</dbReference>
<dbReference type="EMBL" id="BMPG01000001">
    <property type="protein sequence ID" value="GGL55402.1"/>
    <property type="molecule type" value="Genomic_DNA"/>
</dbReference>
<evidence type="ECO:0000313" key="2">
    <source>
        <dbReference type="EMBL" id="GGL55402.1"/>
    </source>
</evidence>
<gene>
    <name evidence="2" type="ORF">GCM10009039_11920</name>
</gene>